<reference evidence="1" key="2">
    <citation type="submission" date="2020-10" db="EMBL/GenBank/DDBJ databases">
        <authorList>
            <person name="Cooper E.A."/>
            <person name="Brenton Z.W."/>
            <person name="Flinn B.S."/>
            <person name="Jenkins J."/>
            <person name="Shu S."/>
            <person name="Flowers D."/>
            <person name="Luo F."/>
            <person name="Wang Y."/>
            <person name="Xia P."/>
            <person name="Barry K."/>
            <person name="Daum C."/>
            <person name="Lipzen A."/>
            <person name="Yoshinaga Y."/>
            <person name="Schmutz J."/>
            <person name="Saski C."/>
            <person name="Vermerris W."/>
            <person name="Kresovich S."/>
        </authorList>
    </citation>
    <scope>NUCLEOTIDE SEQUENCE</scope>
</reference>
<dbReference type="Proteomes" id="UP000807115">
    <property type="component" value="Chromosome 10"/>
</dbReference>
<dbReference type="AlphaFoldDB" id="A0A921Q5S4"/>
<dbReference type="EMBL" id="CM027689">
    <property type="protein sequence ID" value="KAG0515431.1"/>
    <property type="molecule type" value="Genomic_DNA"/>
</dbReference>
<name>A0A921Q5S4_SORBI</name>
<sequence length="54" mass="6057">MHSSSLLLGSIRFFRTTGYQHLKQLSAKHQAMEVTVRVLAAVAETTTPSRVRDE</sequence>
<reference evidence="1" key="1">
    <citation type="journal article" date="2019" name="BMC Genomics">
        <title>A new reference genome for Sorghum bicolor reveals high levels of sequence similarity between sweet and grain genotypes: implications for the genetics of sugar metabolism.</title>
        <authorList>
            <person name="Cooper E.A."/>
            <person name="Brenton Z.W."/>
            <person name="Flinn B.S."/>
            <person name="Jenkins J."/>
            <person name="Shu S."/>
            <person name="Flowers D."/>
            <person name="Luo F."/>
            <person name="Wang Y."/>
            <person name="Xia P."/>
            <person name="Barry K."/>
            <person name="Daum C."/>
            <person name="Lipzen A."/>
            <person name="Yoshinaga Y."/>
            <person name="Schmutz J."/>
            <person name="Saski C."/>
            <person name="Vermerris W."/>
            <person name="Kresovich S."/>
        </authorList>
    </citation>
    <scope>NUCLEOTIDE SEQUENCE</scope>
</reference>
<gene>
    <name evidence="1" type="ORF">BDA96_10G278200</name>
</gene>
<protein>
    <submittedName>
        <fullName evidence="1">Uncharacterized protein</fullName>
    </submittedName>
</protein>
<evidence type="ECO:0000313" key="2">
    <source>
        <dbReference type="Proteomes" id="UP000807115"/>
    </source>
</evidence>
<proteinExistence type="predicted"/>
<accession>A0A921Q5S4</accession>
<comment type="caution">
    <text evidence="1">The sequence shown here is derived from an EMBL/GenBank/DDBJ whole genome shotgun (WGS) entry which is preliminary data.</text>
</comment>
<organism evidence="1 2">
    <name type="scientific">Sorghum bicolor</name>
    <name type="common">Sorghum</name>
    <name type="synonym">Sorghum vulgare</name>
    <dbReference type="NCBI Taxonomy" id="4558"/>
    <lineage>
        <taxon>Eukaryota</taxon>
        <taxon>Viridiplantae</taxon>
        <taxon>Streptophyta</taxon>
        <taxon>Embryophyta</taxon>
        <taxon>Tracheophyta</taxon>
        <taxon>Spermatophyta</taxon>
        <taxon>Magnoliopsida</taxon>
        <taxon>Liliopsida</taxon>
        <taxon>Poales</taxon>
        <taxon>Poaceae</taxon>
        <taxon>PACMAD clade</taxon>
        <taxon>Panicoideae</taxon>
        <taxon>Andropogonodae</taxon>
        <taxon>Andropogoneae</taxon>
        <taxon>Sorghinae</taxon>
        <taxon>Sorghum</taxon>
    </lineage>
</organism>
<evidence type="ECO:0000313" key="1">
    <source>
        <dbReference type="EMBL" id="KAG0515431.1"/>
    </source>
</evidence>